<evidence type="ECO:0008006" key="2">
    <source>
        <dbReference type="Google" id="ProtNLM"/>
    </source>
</evidence>
<dbReference type="PANTHER" id="PTHR33710:SF79">
    <property type="entry name" value="OS06G0205337 PROTEIN"/>
    <property type="match status" value="1"/>
</dbReference>
<dbReference type="PANTHER" id="PTHR33710">
    <property type="entry name" value="BNAC02G09200D PROTEIN"/>
    <property type="match status" value="1"/>
</dbReference>
<gene>
    <name evidence="1" type="ORF">MANES_05G119000</name>
</gene>
<proteinExistence type="predicted"/>
<dbReference type="SUPFAM" id="SSF56219">
    <property type="entry name" value="DNase I-like"/>
    <property type="match status" value="1"/>
</dbReference>
<dbReference type="Gene3D" id="3.60.10.10">
    <property type="entry name" value="Endonuclease/exonuclease/phosphatase"/>
    <property type="match status" value="1"/>
</dbReference>
<accession>A0A2C9VXV9</accession>
<organism evidence="1">
    <name type="scientific">Manihot esculenta</name>
    <name type="common">Cassava</name>
    <name type="synonym">Jatropha manihot</name>
    <dbReference type="NCBI Taxonomy" id="3983"/>
    <lineage>
        <taxon>Eukaryota</taxon>
        <taxon>Viridiplantae</taxon>
        <taxon>Streptophyta</taxon>
        <taxon>Embryophyta</taxon>
        <taxon>Tracheophyta</taxon>
        <taxon>Spermatophyta</taxon>
        <taxon>Magnoliopsida</taxon>
        <taxon>eudicotyledons</taxon>
        <taxon>Gunneridae</taxon>
        <taxon>Pentapetalae</taxon>
        <taxon>rosids</taxon>
        <taxon>fabids</taxon>
        <taxon>Malpighiales</taxon>
        <taxon>Euphorbiaceae</taxon>
        <taxon>Crotonoideae</taxon>
        <taxon>Manihoteae</taxon>
        <taxon>Manihot</taxon>
    </lineage>
</organism>
<evidence type="ECO:0000313" key="1">
    <source>
        <dbReference type="EMBL" id="OAY50233.1"/>
    </source>
</evidence>
<dbReference type="STRING" id="3983.A0A2C9VXV9"/>
<dbReference type="AlphaFoldDB" id="A0A2C9VXV9"/>
<sequence length="211" mass="24628">MSSWRMTGYYGVVDRSRRRVTWNLFRALKANSNKPWLCFGDFNDLAAYSKKWRGCSYSQNLLERFRSAIEDCGPTMKRFDIIYTREKLDRAMATESWLNIFNSILVMTLVSPTSDHDPILIYIVSGVEVGKCRSLKFNNSWLCDPELSNVVIKSWQEASNRGIMQKKKDCIRALSTWGKNRNMLFWQQKKAIPIYLLKKNANRNNKPSNFG</sequence>
<protein>
    <recommendedName>
        <fullName evidence="2">Endonuclease/exonuclease/phosphatase domain-containing protein</fullName>
    </recommendedName>
</protein>
<dbReference type="InterPro" id="IPR036691">
    <property type="entry name" value="Endo/exonu/phosph_ase_sf"/>
</dbReference>
<dbReference type="EMBL" id="CM004391">
    <property type="protein sequence ID" value="OAY50233.1"/>
    <property type="molecule type" value="Genomic_DNA"/>
</dbReference>
<reference evidence="1" key="1">
    <citation type="submission" date="2016-02" db="EMBL/GenBank/DDBJ databases">
        <title>WGS assembly of Manihot esculenta.</title>
        <authorList>
            <person name="Bredeson J.V."/>
            <person name="Prochnik S.E."/>
            <person name="Lyons J.B."/>
            <person name="Schmutz J."/>
            <person name="Grimwood J."/>
            <person name="Vrebalov J."/>
            <person name="Bart R.S."/>
            <person name="Amuge T."/>
            <person name="Ferguson M.E."/>
            <person name="Green R."/>
            <person name="Putnam N."/>
            <person name="Stites J."/>
            <person name="Rounsley S."/>
            <person name="Rokhsar D.S."/>
        </authorList>
    </citation>
    <scope>NUCLEOTIDE SEQUENCE [LARGE SCALE GENOMIC DNA]</scope>
    <source>
        <tissue evidence="1">Leaf</tissue>
    </source>
</reference>
<name>A0A2C9VXV9_MANES</name>